<dbReference type="InterPro" id="IPR033479">
    <property type="entry name" value="dCache_1"/>
</dbReference>
<keyword evidence="8" id="KW-1185">Reference proteome</keyword>
<keyword evidence="3" id="KW-0812">Transmembrane</keyword>
<evidence type="ECO:0000256" key="4">
    <source>
        <dbReference type="ARBA" id="ARBA00022989"/>
    </source>
</evidence>
<protein>
    <submittedName>
        <fullName evidence="7">Cache domain-containing protein</fullName>
    </submittedName>
</protein>
<dbReference type="EMBL" id="BAAAKW010000017">
    <property type="protein sequence ID" value="GAA1212375.1"/>
    <property type="molecule type" value="Genomic_DNA"/>
</dbReference>
<evidence type="ECO:0000313" key="7">
    <source>
        <dbReference type="EMBL" id="GAA1212375.1"/>
    </source>
</evidence>
<evidence type="ECO:0000313" key="8">
    <source>
        <dbReference type="Proteomes" id="UP001500943"/>
    </source>
</evidence>
<comment type="subcellular location">
    <subcellularLocation>
        <location evidence="1">Cell membrane</location>
        <topology evidence="1">Multi-pass membrane protein</topology>
    </subcellularLocation>
</comment>
<dbReference type="Pfam" id="PF02743">
    <property type="entry name" value="dCache_1"/>
    <property type="match status" value="1"/>
</dbReference>
<feature type="domain" description="Cache" evidence="6">
    <location>
        <begin position="12"/>
        <end position="209"/>
    </location>
</feature>
<sequence>MVTVTSAQASGIAAQTTAERAAEIVSEYLRGPIEALDATAAQLGIELASSPHVGALSSQRLDALVEPHAHRILGLPDAQIYGAGFIAAIGLLTDERNHLSWWQGDDPRKLLLAAQSVNKALIDYSELEWFRVPMETGRGHVAGPYVDYLCSDEYTITVAAPVHIDGRFVGVAGLDLLIDSVERQLLPLLSELGDNVTVINSVGRVVVSTNPRHATGDAVRGGPLADLSRTPCNGLALEIIVE</sequence>
<dbReference type="Proteomes" id="UP001500943">
    <property type="component" value="Unassembled WGS sequence"/>
</dbReference>
<organism evidence="7 8">
    <name type="scientific">Rhodoglobus aureus</name>
    <dbReference type="NCBI Taxonomy" id="191497"/>
    <lineage>
        <taxon>Bacteria</taxon>
        <taxon>Bacillati</taxon>
        <taxon>Actinomycetota</taxon>
        <taxon>Actinomycetes</taxon>
        <taxon>Micrococcales</taxon>
        <taxon>Microbacteriaceae</taxon>
        <taxon>Rhodoglobus</taxon>
    </lineage>
</organism>
<evidence type="ECO:0000256" key="3">
    <source>
        <dbReference type="ARBA" id="ARBA00022692"/>
    </source>
</evidence>
<keyword evidence="2" id="KW-1003">Cell membrane</keyword>
<reference evidence="7 8" key="1">
    <citation type="journal article" date="2019" name="Int. J. Syst. Evol. Microbiol.">
        <title>The Global Catalogue of Microorganisms (GCM) 10K type strain sequencing project: providing services to taxonomists for standard genome sequencing and annotation.</title>
        <authorList>
            <consortium name="The Broad Institute Genomics Platform"/>
            <consortium name="The Broad Institute Genome Sequencing Center for Infectious Disease"/>
            <person name="Wu L."/>
            <person name="Ma J."/>
        </authorList>
    </citation>
    <scope>NUCLEOTIDE SEQUENCE [LARGE SCALE GENOMIC DNA]</scope>
    <source>
        <strain evidence="7 8">JCM 12762</strain>
    </source>
</reference>
<evidence type="ECO:0000259" key="6">
    <source>
        <dbReference type="Pfam" id="PF02743"/>
    </source>
</evidence>
<evidence type="ECO:0000256" key="2">
    <source>
        <dbReference type="ARBA" id="ARBA00022475"/>
    </source>
</evidence>
<accession>A0ABN1VI40</accession>
<comment type="caution">
    <text evidence="7">The sequence shown here is derived from an EMBL/GenBank/DDBJ whole genome shotgun (WGS) entry which is preliminary data.</text>
</comment>
<keyword evidence="5" id="KW-0472">Membrane</keyword>
<dbReference type="RefSeq" id="WP_343923658.1">
    <property type="nucleotide sequence ID" value="NZ_BAAAKW010000017.1"/>
</dbReference>
<evidence type="ECO:0000256" key="1">
    <source>
        <dbReference type="ARBA" id="ARBA00004651"/>
    </source>
</evidence>
<evidence type="ECO:0000256" key="5">
    <source>
        <dbReference type="ARBA" id="ARBA00023136"/>
    </source>
</evidence>
<name>A0ABN1VI40_9MICO</name>
<dbReference type="Gene3D" id="3.30.450.20">
    <property type="entry name" value="PAS domain"/>
    <property type="match status" value="1"/>
</dbReference>
<proteinExistence type="predicted"/>
<gene>
    <name evidence="7" type="ORF">GCM10009655_09500</name>
</gene>
<keyword evidence="4" id="KW-1133">Transmembrane helix</keyword>
<dbReference type="CDD" id="cd12913">
    <property type="entry name" value="PDC1_MCP_like"/>
    <property type="match status" value="1"/>
</dbReference>